<reference evidence="1" key="1">
    <citation type="submission" date="2018-11" db="EMBL/GenBank/DDBJ databases">
        <authorList>
            <consortium name="Pathogen Informatics"/>
        </authorList>
    </citation>
    <scope>NUCLEOTIDE SEQUENCE</scope>
</reference>
<dbReference type="EMBL" id="CAAALY010265756">
    <property type="protein sequence ID" value="VEL40641.1"/>
    <property type="molecule type" value="Genomic_DNA"/>
</dbReference>
<dbReference type="AlphaFoldDB" id="A0A448XN29"/>
<accession>A0A448XN29</accession>
<name>A0A448XN29_9PLAT</name>
<dbReference type="Proteomes" id="UP000784294">
    <property type="component" value="Unassembled WGS sequence"/>
</dbReference>
<gene>
    <name evidence="1" type="ORF">PXEA_LOCUS34081</name>
</gene>
<keyword evidence="2" id="KW-1185">Reference proteome</keyword>
<comment type="caution">
    <text evidence="1">The sequence shown here is derived from an EMBL/GenBank/DDBJ whole genome shotgun (WGS) entry which is preliminary data.</text>
</comment>
<proteinExistence type="predicted"/>
<protein>
    <submittedName>
        <fullName evidence="1">Uncharacterized protein</fullName>
    </submittedName>
</protein>
<evidence type="ECO:0000313" key="2">
    <source>
        <dbReference type="Proteomes" id="UP000784294"/>
    </source>
</evidence>
<dbReference type="OrthoDB" id="2019763at2759"/>
<evidence type="ECO:0000313" key="1">
    <source>
        <dbReference type="EMBL" id="VEL40641.1"/>
    </source>
</evidence>
<sequence length="46" mass="5449">MISEKENRIRELEQALRESIRLTAEREVYASGREEASRQIEQQVCL</sequence>
<organism evidence="1 2">
    <name type="scientific">Protopolystoma xenopodis</name>
    <dbReference type="NCBI Taxonomy" id="117903"/>
    <lineage>
        <taxon>Eukaryota</taxon>
        <taxon>Metazoa</taxon>
        <taxon>Spiralia</taxon>
        <taxon>Lophotrochozoa</taxon>
        <taxon>Platyhelminthes</taxon>
        <taxon>Monogenea</taxon>
        <taxon>Polyopisthocotylea</taxon>
        <taxon>Polystomatidea</taxon>
        <taxon>Polystomatidae</taxon>
        <taxon>Protopolystoma</taxon>
    </lineage>
</organism>